<sequence length="101" mass="11465">MQSDDSQIARIAVKLPPIWTNNMKLWFVQAESNFALSAITNDQTKYNNIIAAIDPETLSSVSDILYKPQPQINIMNLKKGLSQNSQTLQINKFENFYLNSS</sequence>
<reference evidence="2" key="1">
    <citation type="submission" date="2020-07" db="EMBL/GenBank/DDBJ databases">
        <title>Multicomponent nature underlies the extraordinary mechanical properties of spider dragline silk.</title>
        <authorList>
            <person name="Kono N."/>
            <person name="Nakamura H."/>
            <person name="Mori M."/>
            <person name="Yoshida Y."/>
            <person name="Ohtoshi R."/>
            <person name="Malay A.D."/>
            <person name="Moran D.A.P."/>
            <person name="Tomita M."/>
            <person name="Numata K."/>
            <person name="Arakawa K."/>
        </authorList>
    </citation>
    <scope>NUCLEOTIDE SEQUENCE</scope>
</reference>
<keyword evidence="3" id="KW-1185">Reference proteome</keyword>
<dbReference type="AlphaFoldDB" id="A0A8X6HS13"/>
<evidence type="ECO:0000313" key="2">
    <source>
        <dbReference type="EMBL" id="GFQ64140.1"/>
    </source>
</evidence>
<protein>
    <recommendedName>
        <fullName evidence="1">DUF7041 domain-containing protein</fullName>
    </recommendedName>
</protein>
<name>A0A8X6HS13_TRICU</name>
<dbReference type="InterPro" id="IPR055469">
    <property type="entry name" value="DUF7041"/>
</dbReference>
<evidence type="ECO:0000259" key="1">
    <source>
        <dbReference type="Pfam" id="PF23055"/>
    </source>
</evidence>
<dbReference type="PANTHER" id="PTHR33327">
    <property type="entry name" value="ENDONUCLEASE"/>
    <property type="match status" value="1"/>
</dbReference>
<accession>A0A8X6HS13</accession>
<dbReference type="OrthoDB" id="6433801at2759"/>
<dbReference type="Pfam" id="PF23055">
    <property type="entry name" value="DUF7041"/>
    <property type="match status" value="1"/>
</dbReference>
<dbReference type="Proteomes" id="UP000887116">
    <property type="component" value="Unassembled WGS sequence"/>
</dbReference>
<organism evidence="2 3">
    <name type="scientific">Trichonephila clavata</name>
    <name type="common">Joro spider</name>
    <name type="synonym">Nephila clavata</name>
    <dbReference type="NCBI Taxonomy" id="2740835"/>
    <lineage>
        <taxon>Eukaryota</taxon>
        <taxon>Metazoa</taxon>
        <taxon>Ecdysozoa</taxon>
        <taxon>Arthropoda</taxon>
        <taxon>Chelicerata</taxon>
        <taxon>Arachnida</taxon>
        <taxon>Araneae</taxon>
        <taxon>Araneomorphae</taxon>
        <taxon>Entelegynae</taxon>
        <taxon>Araneoidea</taxon>
        <taxon>Nephilidae</taxon>
        <taxon>Trichonephila</taxon>
    </lineage>
</organism>
<feature type="domain" description="DUF7041" evidence="1">
    <location>
        <begin position="15"/>
        <end position="91"/>
    </location>
</feature>
<evidence type="ECO:0000313" key="3">
    <source>
        <dbReference type="Proteomes" id="UP000887116"/>
    </source>
</evidence>
<proteinExistence type="predicted"/>
<comment type="caution">
    <text evidence="2">The sequence shown here is derived from an EMBL/GenBank/DDBJ whole genome shotgun (WGS) entry which is preliminary data.</text>
</comment>
<dbReference type="PANTHER" id="PTHR33327:SF3">
    <property type="entry name" value="RNA-DIRECTED DNA POLYMERASE"/>
    <property type="match status" value="1"/>
</dbReference>
<gene>
    <name evidence="2" type="ORF">TNCT_577591</name>
</gene>
<dbReference type="EMBL" id="BMAO01000064">
    <property type="protein sequence ID" value="GFQ64140.1"/>
    <property type="molecule type" value="Genomic_DNA"/>
</dbReference>